<keyword evidence="1" id="KW-0238">DNA-binding</keyword>
<reference evidence="4 5" key="1">
    <citation type="submission" date="2011-11" db="EMBL/GenBank/DDBJ databases">
        <authorList>
            <person name="Weinstock G."/>
            <person name="Sodergren E."/>
            <person name="Clifton S."/>
            <person name="Fulton L."/>
            <person name="Fulton B."/>
            <person name="Courtney L."/>
            <person name="Fronick C."/>
            <person name="Harrison M."/>
            <person name="Strong C."/>
            <person name="Farmer C."/>
            <person name="Delahaunty K."/>
            <person name="Markovic C."/>
            <person name="Hall O."/>
            <person name="Minx P."/>
            <person name="Tomlinson C."/>
            <person name="Mitreva M."/>
            <person name="Hou S."/>
            <person name="Chen J."/>
            <person name="Wollam A."/>
            <person name="Pepin K.H."/>
            <person name="Johnson M."/>
            <person name="Bhonagiri V."/>
            <person name="Zhang X."/>
            <person name="Suruliraj S."/>
            <person name="Warren W."/>
            <person name="Chinwalla A."/>
            <person name="Mardis E.R."/>
            <person name="Wilson R.K."/>
        </authorList>
    </citation>
    <scope>NUCLEOTIDE SEQUENCE [LARGE SCALE GENOMIC DNA]</scope>
    <source>
        <strain evidence="4 5">YIT 11816</strain>
    </source>
</reference>
<organism evidence="4 5">
    <name type="scientific">Sutterella parvirubra YIT 11816</name>
    <dbReference type="NCBI Taxonomy" id="762967"/>
    <lineage>
        <taxon>Bacteria</taxon>
        <taxon>Pseudomonadati</taxon>
        <taxon>Pseudomonadota</taxon>
        <taxon>Betaproteobacteria</taxon>
        <taxon>Burkholderiales</taxon>
        <taxon>Sutterellaceae</taxon>
        <taxon>Sutterella</taxon>
    </lineage>
</organism>
<dbReference type="STRING" id="762967.HMPREF9440_02345"/>
<feature type="domain" description="Cas12f1-like TNB" evidence="3">
    <location>
        <begin position="633"/>
        <end position="693"/>
    </location>
</feature>
<feature type="region of interest" description="Disordered" evidence="2">
    <location>
        <begin position="1"/>
        <end position="47"/>
    </location>
</feature>
<evidence type="ECO:0000256" key="2">
    <source>
        <dbReference type="SAM" id="MobiDB-lite"/>
    </source>
</evidence>
<dbReference type="InterPro" id="IPR010095">
    <property type="entry name" value="Cas12f1-like_TNB"/>
</dbReference>
<dbReference type="GO" id="GO:0003677">
    <property type="term" value="F:DNA binding"/>
    <property type="evidence" value="ECO:0007669"/>
    <property type="project" value="UniProtKB-KW"/>
</dbReference>
<protein>
    <submittedName>
        <fullName evidence="4">Transposase, IS605 OrfB family</fullName>
    </submittedName>
</protein>
<feature type="compositionally biased region" description="Basic and acidic residues" evidence="2">
    <location>
        <begin position="1"/>
        <end position="13"/>
    </location>
</feature>
<dbReference type="Pfam" id="PF07282">
    <property type="entry name" value="Cas12f1-like_TNB"/>
    <property type="match status" value="1"/>
</dbReference>
<evidence type="ECO:0000313" key="5">
    <source>
        <dbReference type="Proteomes" id="UP000004956"/>
    </source>
</evidence>
<keyword evidence="5" id="KW-1185">Reference proteome</keyword>
<gene>
    <name evidence="4" type="ORF">HMPREF9440_02345</name>
</gene>
<dbReference type="AlphaFoldDB" id="H3KHU9"/>
<evidence type="ECO:0000259" key="3">
    <source>
        <dbReference type="Pfam" id="PF07282"/>
    </source>
</evidence>
<dbReference type="Proteomes" id="UP000004956">
    <property type="component" value="Unassembled WGS sequence"/>
</dbReference>
<name>H3KHU9_9BURK</name>
<dbReference type="EMBL" id="AFBQ01000356">
    <property type="protein sequence ID" value="EHY30309.1"/>
    <property type="molecule type" value="Genomic_DNA"/>
</dbReference>
<sequence length="745" mass="83767">MIPIKSRSEDKAAPEPSSPKKTASSLKTPGNKGTSSKKKSSDTPTQKQLDEALAFEKAVLEMASLENHEALHFIPSALLGTLDVVNDNPRYVTTTRWVDMEKLDPEVEKTLDDLIERFTRETTKWVNVLDRRELRSYCIGDRYREMRDALVAGTFGPLPGKYAPATGLQARMWKAALQVASSVQSNRWRKAQSEALSELRKRPVWSTLSDAERAYVRALLNELTDSFFYMMNTGNPEVVGSWVKVEEEKPQKPKQKTKAKAKAKAKTKTKTKTKVKEKKFEGKRFDLPDAAREDLCDLIRHLVHEHLGRTPVMSSARTLWLDTGCVDVLEEILESVEKASASSKEEAAENTATAAESKAVDAVNAVKAKASGPRTQYLNIMTTRKGQRVRVPLKGFVPGSLFDGKPREDNTMKLDASTIRIIRTERGFKAVFQHDFKTLDPLPVPPPKTALFEAMNLPATMKLLRIVGLDLGVTEVFTDDDGNHWGGSEDYVVEPGRHRKGMMDARQDEAANGQIKTCTGYMPGLNALMRKFAQYRDEKLRRRNELRDQAKNTKDPVKRRNIEKNNLGSKAFDKKCAAYKAAITQIVNRAINRLFLKNPADVYVLECFGSSFDLSGFSKKTRRYLSSWVRGLIRERICFKCSRRGVKVVEVAAAYSSQACPVCHAVDHRNRSGDHHGCDFCDHEGDSDAVGAYAMLTRAANPKFRRFMTRESVLEVEYGLHLAYCAKNGLEPLPEFKPRVHKRSS</sequence>
<evidence type="ECO:0000256" key="1">
    <source>
        <dbReference type="ARBA" id="ARBA00023125"/>
    </source>
</evidence>
<evidence type="ECO:0000313" key="4">
    <source>
        <dbReference type="EMBL" id="EHY30309.1"/>
    </source>
</evidence>
<accession>H3KHU9</accession>
<comment type="caution">
    <text evidence="4">The sequence shown here is derived from an EMBL/GenBank/DDBJ whole genome shotgun (WGS) entry which is preliminary data.</text>
</comment>
<dbReference type="HOGENOM" id="CLU_372939_0_0_4"/>
<dbReference type="PATRIC" id="fig|762967.3.peg.1851"/>
<proteinExistence type="predicted"/>